<keyword evidence="1" id="KW-0472">Membrane</keyword>
<evidence type="ECO:0000313" key="3">
    <source>
        <dbReference type="EMBL" id="RHN62012.1"/>
    </source>
</evidence>
<keyword evidence="1 2" id="KW-0812">Transmembrane</keyword>
<evidence type="ECO:0000313" key="5">
    <source>
        <dbReference type="Proteomes" id="UP000002051"/>
    </source>
</evidence>
<dbReference type="STRING" id="3880.A0A072UP61"/>
<feature type="transmembrane region" description="Helical" evidence="1">
    <location>
        <begin position="209"/>
        <end position="236"/>
    </location>
</feature>
<dbReference type="HOGENOM" id="CLU_072929_0_0_1"/>
<dbReference type="PANTHER" id="PTHR33133:SF7">
    <property type="entry name" value="F26K24.10 PROTEIN-RELATED"/>
    <property type="match status" value="1"/>
</dbReference>
<gene>
    <name evidence="2" type="ordered locus">MTR_4g082365</name>
    <name evidence="3" type="ORF">MtrunA17_Chr4g0042801</name>
</gene>
<dbReference type="Proteomes" id="UP000265566">
    <property type="component" value="Chromosome 4"/>
</dbReference>
<evidence type="ECO:0000313" key="2">
    <source>
        <dbReference type="EMBL" id="KEH30808.1"/>
    </source>
</evidence>
<dbReference type="EnsemblPlants" id="KEH30808">
    <property type="protein sequence ID" value="KEH30808"/>
    <property type="gene ID" value="MTR_4g082365"/>
</dbReference>
<dbReference type="EMBL" id="CM001220">
    <property type="protein sequence ID" value="KEH30808.1"/>
    <property type="molecule type" value="Genomic_DNA"/>
</dbReference>
<dbReference type="Proteomes" id="UP000002051">
    <property type="component" value="Chromosome 4"/>
</dbReference>
<dbReference type="Gramene" id="rna24532">
    <property type="protein sequence ID" value="RHN62012.1"/>
    <property type="gene ID" value="gene24532"/>
</dbReference>
<proteinExistence type="predicted"/>
<dbReference type="PANTHER" id="PTHR33133">
    <property type="entry name" value="OS08G0107100 PROTEIN-RELATED"/>
    <property type="match status" value="1"/>
</dbReference>
<keyword evidence="1" id="KW-1133">Transmembrane helix</keyword>
<reference evidence="3" key="4">
    <citation type="journal article" date="2018" name="Nat. Plants">
        <title>Whole-genome landscape of Medicago truncatula symbiotic genes.</title>
        <authorList>
            <person name="Pecrix Y."/>
            <person name="Gamas P."/>
            <person name="Carrere S."/>
        </authorList>
    </citation>
    <scope>NUCLEOTIDE SEQUENCE</scope>
    <source>
        <tissue evidence="3">Leaves</tissue>
    </source>
</reference>
<dbReference type="EMBL" id="PSQE01000004">
    <property type="protein sequence ID" value="RHN62012.1"/>
    <property type="molecule type" value="Genomic_DNA"/>
</dbReference>
<feature type="transmembrane region" description="Helical" evidence="1">
    <location>
        <begin position="103"/>
        <end position="126"/>
    </location>
</feature>
<protein>
    <submittedName>
        <fullName evidence="2">Transmembrane protein, putative</fullName>
    </submittedName>
</protein>
<reference evidence="2 5" key="1">
    <citation type="journal article" date="2011" name="Nature">
        <title>The Medicago genome provides insight into the evolution of rhizobial symbioses.</title>
        <authorList>
            <person name="Young N.D."/>
            <person name="Debelle F."/>
            <person name="Oldroyd G.E."/>
            <person name="Geurts R."/>
            <person name="Cannon S.B."/>
            <person name="Udvardi M.K."/>
            <person name="Benedito V.A."/>
            <person name="Mayer K.F."/>
            <person name="Gouzy J."/>
            <person name="Schoof H."/>
            <person name="Van de Peer Y."/>
            <person name="Proost S."/>
            <person name="Cook D.R."/>
            <person name="Meyers B.C."/>
            <person name="Spannagl M."/>
            <person name="Cheung F."/>
            <person name="De Mita S."/>
            <person name="Krishnakumar V."/>
            <person name="Gundlach H."/>
            <person name="Zhou S."/>
            <person name="Mudge J."/>
            <person name="Bharti A.K."/>
            <person name="Murray J.D."/>
            <person name="Naoumkina M.A."/>
            <person name="Rosen B."/>
            <person name="Silverstein K.A."/>
            <person name="Tang H."/>
            <person name="Rombauts S."/>
            <person name="Zhao P.X."/>
            <person name="Zhou P."/>
            <person name="Barbe V."/>
            <person name="Bardou P."/>
            <person name="Bechner M."/>
            <person name="Bellec A."/>
            <person name="Berger A."/>
            <person name="Berges H."/>
            <person name="Bidwell S."/>
            <person name="Bisseling T."/>
            <person name="Choisne N."/>
            <person name="Couloux A."/>
            <person name="Denny R."/>
            <person name="Deshpande S."/>
            <person name="Dai X."/>
            <person name="Doyle J.J."/>
            <person name="Dudez A.M."/>
            <person name="Farmer A.D."/>
            <person name="Fouteau S."/>
            <person name="Franken C."/>
            <person name="Gibelin C."/>
            <person name="Gish J."/>
            <person name="Goldstein S."/>
            <person name="Gonzalez A.J."/>
            <person name="Green P.J."/>
            <person name="Hallab A."/>
            <person name="Hartog M."/>
            <person name="Hua A."/>
            <person name="Humphray S.J."/>
            <person name="Jeong D.H."/>
            <person name="Jing Y."/>
            <person name="Jocker A."/>
            <person name="Kenton S.M."/>
            <person name="Kim D.J."/>
            <person name="Klee K."/>
            <person name="Lai H."/>
            <person name="Lang C."/>
            <person name="Lin S."/>
            <person name="Macmil S.L."/>
            <person name="Magdelenat G."/>
            <person name="Matthews L."/>
            <person name="McCorrison J."/>
            <person name="Monaghan E.L."/>
            <person name="Mun J.H."/>
            <person name="Najar F.Z."/>
            <person name="Nicholson C."/>
            <person name="Noirot C."/>
            <person name="O'Bleness M."/>
            <person name="Paule C.R."/>
            <person name="Poulain J."/>
            <person name="Prion F."/>
            <person name="Qin B."/>
            <person name="Qu C."/>
            <person name="Retzel E.F."/>
            <person name="Riddle C."/>
            <person name="Sallet E."/>
            <person name="Samain S."/>
            <person name="Samson N."/>
            <person name="Sanders I."/>
            <person name="Saurat O."/>
            <person name="Scarpelli C."/>
            <person name="Schiex T."/>
            <person name="Segurens B."/>
            <person name="Severin A.J."/>
            <person name="Sherrier D.J."/>
            <person name="Shi R."/>
            <person name="Sims S."/>
            <person name="Singer S.R."/>
            <person name="Sinharoy S."/>
            <person name="Sterck L."/>
            <person name="Viollet A."/>
            <person name="Wang B.B."/>
            <person name="Wang K."/>
            <person name="Wang M."/>
            <person name="Wang X."/>
            <person name="Warfsmann J."/>
            <person name="Weissenbach J."/>
            <person name="White D.D."/>
            <person name="White J.D."/>
            <person name="Wiley G.B."/>
            <person name="Wincker P."/>
            <person name="Xing Y."/>
            <person name="Yang L."/>
            <person name="Yao Z."/>
            <person name="Ying F."/>
            <person name="Zhai J."/>
            <person name="Zhou L."/>
            <person name="Zuber A."/>
            <person name="Denarie J."/>
            <person name="Dixon R.A."/>
            <person name="May G.D."/>
            <person name="Schwartz D.C."/>
            <person name="Rogers J."/>
            <person name="Quetier F."/>
            <person name="Town C.D."/>
            <person name="Roe B.A."/>
        </authorList>
    </citation>
    <scope>NUCLEOTIDE SEQUENCE [LARGE SCALE GENOMIC DNA]</scope>
    <source>
        <strain evidence="2">A17</strain>
        <strain evidence="4 5">cv. Jemalong A17</strain>
    </source>
</reference>
<organism evidence="2 5">
    <name type="scientific">Medicago truncatula</name>
    <name type="common">Barrel medic</name>
    <name type="synonym">Medicago tribuloides</name>
    <dbReference type="NCBI Taxonomy" id="3880"/>
    <lineage>
        <taxon>Eukaryota</taxon>
        <taxon>Viridiplantae</taxon>
        <taxon>Streptophyta</taxon>
        <taxon>Embryophyta</taxon>
        <taxon>Tracheophyta</taxon>
        <taxon>Spermatophyta</taxon>
        <taxon>Magnoliopsida</taxon>
        <taxon>eudicotyledons</taxon>
        <taxon>Gunneridae</taxon>
        <taxon>Pentapetalae</taxon>
        <taxon>rosids</taxon>
        <taxon>fabids</taxon>
        <taxon>Fabales</taxon>
        <taxon>Fabaceae</taxon>
        <taxon>Papilionoideae</taxon>
        <taxon>50 kb inversion clade</taxon>
        <taxon>NPAAA clade</taxon>
        <taxon>Hologalegina</taxon>
        <taxon>IRL clade</taxon>
        <taxon>Trifolieae</taxon>
        <taxon>Medicago</taxon>
    </lineage>
</organism>
<feature type="transmembrane region" description="Helical" evidence="1">
    <location>
        <begin position="133"/>
        <end position="150"/>
    </location>
</feature>
<dbReference type="GO" id="GO:0016020">
    <property type="term" value="C:membrane"/>
    <property type="evidence" value="ECO:0000318"/>
    <property type="project" value="GO_Central"/>
</dbReference>
<feature type="transmembrane region" description="Helical" evidence="1">
    <location>
        <begin position="57"/>
        <end position="83"/>
    </location>
</feature>
<keyword evidence="5" id="KW-1185">Reference proteome</keyword>
<sequence>MAPSIWNVLSESIHIINSQPRHYLTLSLIFLLPFSFLILISKLIIKHLQQQQPPIIISLYLLFLILSSIFSYSAFIAITYSVYNAFFNQPVKLKEAIKSITTSFFPLLATEAIISPIFFVNFFLFVYIKSYSYLFMLFYMVLMLVFMSYLEVNLGLVKVIVVVESSWGLEPLKRSWKLVKGMRKLVLSIFYLFGFLEVILRWISGYNLVLIFVISPIQAMLMLYNIAVFTVIYTYTARRSTLKLERRNLKRQRTRLACP</sequence>
<evidence type="ECO:0000313" key="4">
    <source>
        <dbReference type="EnsemblPlants" id="KEH30808"/>
    </source>
</evidence>
<evidence type="ECO:0000256" key="1">
    <source>
        <dbReference type="SAM" id="Phobius"/>
    </source>
</evidence>
<feature type="transmembrane region" description="Helical" evidence="1">
    <location>
        <begin position="23"/>
        <end position="45"/>
    </location>
</feature>
<dbReference type="AlphaFoldDB" id="A0A072UP61"/>
<reference evidence="2 5" key="2">
    <citation type="journal article" date="2014" name="BMC Genomics">
        <title>An improved genome release (version Mt4.0) for the model legume Medicago truncatula.</title>
        <authorList>
            <person name="Tang H."/>
            <person name="Krishnakumar V."/>
            <person name="Bidwell S."/>
            <person name="Rosen B."/>
            <person name="Chan A."/>
            <person name="Zhou S."/>
            <person name="Gentzbittel L."/>
            <person name="Childs K.L."/>
            <person name="Yandell M."/>
            <person name="Gundlach H."/>
            <person name="Mayer K.F."/>
            <person name="Schwartz D.C."/>
            <person name="Town C.D."/>
        </authorList>
    </citation>
    <scope>GENOME REANNOTATION</scope>
    <source>
        <strain evidence="2">A17</strain>
        <strain evidence="4 5">cv. Jemalong A17</strain>
    </source>
</reference>
<name>A0A072UP61_MEDTR</name>
<feature type="transmembrane region" description="Helical" evidence="1">
    <location>
        <begin position="185"/>
        <end position="203"/>
    </location>
</feature>
<accession>A0A072UP61</accession>
<reference evidence="4" key="3">
    <citation type="submission" date="2015-04" db="UniProtKB">
        <authorList>
            <consortium name="EnsemblPlants"/>
        </authorList>
    </citation>
    <scope>IDENTIFICATION</scope>
    <source>
        <strain evidence="4">cv. Jemalong A17</strain>
    </source>
</reference>